<proteinExistence type="predicted"/>
<dbReference type="EMBL" id="BPLQ01012095">
    <property type="protein sequence ID" value="GIY62508.1"/>
    <property type="molecule type" value="Genomic_DNA"/>
</dbReference>
<organism evidence="1 2">
    <name type="scientific">Caerostris darwini</name>
    <dbReference type="NCBI Taxonomy" id="1538125"/>
    <lineage>
        <taxon>Eukaryota</taxon>
        <taxon>Metazoa</taxon>
        <taxon>Ecdysozoa</taxon>
        <taxon>Arthropoda</taxon>
        <taxon>Chelicerata</taxon>
        <taxon>Arachnida</taxon>
        <taxon>Araneae</taxon>
        <taxon>Araneomorphae</taxon>
        <taxon>Entelegynae</taxon>
        <taxon>Araneoidea</taxon>
        <taxon>Araneidae</taxon>
        <taxon>Caerostris</taxon>
    </lineage>
</organism>
<keyword evidence="2" id="KW-1185">Reference proteome</keyword>
<evidence type="ECO:0000313" key="2">
    <source>
        <dbReference type="Proteomes" id="UP001054837"/>
    </source>
</evidence>
<reference evidence="1 2" key="1">
    <citation type="submission" date="2021-06" db="EMBL/GenBank/DDBJ databases">
        <title>Caerostris darwini draft genome.</title>
        <authorList>
            <person name="Kono N."/>
            <person name="Arakawa K."/>
        </authorList>
    </citation>
    <scope>NUCLEOTIDE SEQUENCE [LARGE SCALE GENOMIC DNA]</scope>
</reference>
<dbReference type="AlphaFoldDB" id="A0AAV4UY02"/>
<comment type="caution">
    <text evidence="1">The sequence shown here is derived from an EMBL/GenBank/DDBJ whole genome shotgun (WGS) entry which is preliminary data.</text>
</comment>
<gene>
    <name evidence="1" type="primary">AVEN_45348_1</name>
    <name evidence="1" type="ORF">CDAR_495281</name>
</gene>
<protein>
    <submittedName>
        <fullName evidence="1">DDE_Tnp_IS1595 domain-containing protein</fullName>
    </submittedName>
</protein>
<name>A0AAV4UY02_9ARAC</name>
<sequence length="252" mass="28997">MHTALKNLHVMDIGGLSEETIIDIFTEGGMLPKKDPVPMCLKCEGQTKASTDNSRKLGWVWWCKNRTKRKCSGKRGSRSMCFLSQQNIRRSRDEKEGLFLIKKGKSKRELWPFIKHHCHPETSIICSDKAKQYVGVQNIFSNAPHNHSIGEFFSPTNPLNTINALENENKHLKDAIISTRSPDHVNQYMGLHFYRRTRMMNIPQDERIHLFMKDASKVNAGYRNENMEKLEITVPDAESEGIGNLCNYTDFI</sequence>
<evidence type="ECO:0000313" key="1">
    <source>
        <dbReference type="EMBL" id="GIY62508.1"/>
    </source>
</evidence>
<dbReference type="Proteomes" id="UP001054837">
    <property type="component" value="Unassembled WGS sequence"/>
</dbReference>
<accession>A0AAV4UY02</accession>